<dbReference type="AlphaFoldDB" id="A0ABD4TJT3"/>
<evidence type="ECO:0000313" key="8">
    <source>
        <dbReference type="Proteomes" id="UP001524383"/>
    </source>
</evidence>
<reference evidence="7 8" key="1">
    <citation type="submission" date="2019-08" db="EMBL/GenBank/DDBJ databases">
        <authorList>
            <person name="Chen S.-C."/>
            <person name="Lai M.-C."/>
            <person name="You Y.-T."/>
        </authorList>
    </citation>
    <scope>NUCLEOTIDE SEQUENCE [LARGE SCALE GENOMIC DNA]</scope>
    <source>
        <strain evidence="7 8">P2F9704a</strain>
    </source>
</reference>
<gene>
    <name evidence="7" type="ORF">FTO68_09375</name>
</gene>
<keyword evidence="2" id="KW-1003">Cell membrane</keyword>
<dbReference type="Pfam" id="PF17200">
    <property type="entry name" value="sCache_2"/>
    <property type="match status" value="2"/>
</dbReference>
<protein>
    <submittedName>
        <fullName evidence="7">Calcium:proton antiporter</fullName>
    </submittedName>
</protein>
<proteinExistence type="predicted"/>
<evidence type="ECO:0000259" key="6">
    <source>
        <dbReference type="SMART" id="SM01049"/>
    </source>
</evidence>
<keyword evidence="3" id="KW-0812">Transmembrane</keyword>
<keyword evidence="5" id="KW-0472">Membrane</keyword>
<evidence type="ECO:0000313" key="7">
    <source>
        <dbReference type="EMBL" id="MCQ1539188.1"/>
    </source>
</evidence>
<accession>A0ABD4TJT3</accession>
<feature type="domain" description="Single Cache" evidence="6">
    <location>
        <begin position="195"/>
        <end position="272"/>
    </location>
</feature>
<evidence type="ECO:0000256" key="2">
    <source>
        <dbReference type="ARBA" id="ARBA00022475"/>
    </source>
</evidence>
<organism evidence="7 8">
    <name type="scientific">Methanocalculus taiwanensis</name>
    <dbReference type="NCBI Taxonomy" id="106207"/>
    <lineage>
        <taxon>Archaea</taxon>
        <taxon>Methanobacteriati</taxon>
        <taxon>Methanobacteriota</taxon>
        <taxon>Stenosarchaea group</taxon>
        <taxon>Methanomicrobia</taxon>
        <taxon>Methanomicrobiales</taxon>
        <taxon>Methanocalculaceae</taxon>
        <taxon>Methanocalculus</taxon>
    </lineage>
</organism>
<feature type="domain" description="Single Cache" evidence="6">
    <location>
        <begin position="46"/>
        <end position="127"/>
    </location>
</feature>
<comment type="subcellular location">
    <subcellularLocation>
        <location evidence="1">Cell membrane</location>
        <topology evidence="1">Multi-pass membrane protein</topology>
    </subcellularLocation>
</comment>
<dbReference type="GO" id="GO:0005886">
    <property type="term" value="C:plasma membrane"/>
    <property type="evidence" value="ECO:0007669"/>
    <property type="project" value="UniProtKB-SubCell"/>
</dbReference>
<dbReference type="Proteomes" id="UP001524383">
    <property type="component" value="Unassembled WGS sequence"/>
</dbReference>
<dbReference type="SMART" id="SM01049">
    <property type="entry name" value="Cache_2"/>
    <property type="match status" value="2"/>
</dbReference>
<evidence type="ECO:0000256" key="5">
    <source>
        <dbReference type="ARBA" id="ARBA00023136"/>
    </source>
</evidence>
<dbReference type="PROSITE" id="PS51257">
    <property type="entry name" value="PROKAR_LIPOPROTEIN"/>
    <property type="match status" value="1"/>
</dbReference>
<keyword evidence="4" id="KW-1133">Transmembrane helix</keyword>
<dbReference type="Gene3D" id="3.30.450.20">
    <property type="entry name" value="PAS domain"/>
    <property type="match status" value="2"/>
</dbReference>
<comment type="caution">
    <text evidence="7">The sequence shown here is derived from an EMBL/GenBank/DDBJ whole genome shotgun (WGS) entry which is preliminary data.</text>
</comment>
<evidence type="ECO:0000256" key="4">
    <source>
        <dbReference type="ARBA" id="ARBA00022989"/>
    </source>
</evidence>
<dbReference type="EMBL" id="VOTZ01000021">
    <property type="protein sequence ID" value="MCQ1539188.1"/>
    <property type="molecule type" value="Genomic_DNA"/>
</dbReference>
<keyword evidence="8" id="KW-1185">Reference proteome</keyword>
<sequence length="330" mass="35589">MMKYWIVGLCLVLLLACAGCVAEEGAKPLVESPGDEPTPPSEEERYASMVMAALESYMQDAASYAAVAGKEEALAAFGDPSGDFTFDGYYIYAYDNDCILLAHPYEPESIGLNRSGWTDSRGMPVIRMARDIALAGGGFITYLYPKPSDGGIDEAAYATYEPKLGYVIPAGEGWWIGSGVALADLSPVEGYPGVVGDMIDLVGDGVAYALAEGDEAALAEISDLDGRFVNANGHYLYAYKYDGTLIGHPYLPEKIGSNLYDRVDMYGMRNIEALATTAARGGGFVVFIWPNPDEGNREELKIGYVLPVNDEWWLGSGVYLSEVTGEYTPL</sequence>
<dbReference type="InterPro" id="IPR033480">
    <property type="entry name" value="sCache_2"/>
</dbReference>
<evidence type="ECO:0000256" key="1">
    <source>
        <dbReference type="ARBA" id="ARBA00004651"/>
    </source>
</evidence>
<name>A0ABD4TJT3_9EURY</name>
<evidence type="ECO:0000256" key="3">
    <source>
        <dbReference type="ARBA" id="ARBA00022692"/>
    </source>
</evidence>